<dbReference type="Gene3D" id="3.40.50.720">
    <property type="entry name" value="NAD(P)-binding Rossmann-like Domain"/>
    <property type="match status" value="1"/>
</dbReference>
<feature type="domain" description="NAD(P)-binding" evidence="1">
    <location>
        <begin position="5"/>
        <end position="324"/>
    </location>
</feature>
<evidence type="ECO:0000259" key="1">
    <source>
        <dbReference type="Pfam" id="PF16363"/>
    </source>
</evidence>
<dbReference type="RefSeq" id="YP_010670324.1">
    <property type="nucleotide sequence ID" value="NC_070963.1"/>
</dbReference>
<reference evidence="2" key="1">
    <citation type="submission" date="2020-09" db="EMBL/GenBank/DDBJ databases">
        <authorList>
            <person name="Zhang D."/>
            <person name="Hatherill J.R."/>
            <person name="Ramirez J.F."/>
            <person name="Edinger B."/>
            <person name="Balarin R."/>
            <person name="Sullivan A."/>
            <person name="Humpal K.M."/>
            <person name="Guseva A."/>
            <person name="Butela K.A."/>
            <person name="Garlena R.A."/>
            <person name="Russell D.A."/>
            <person name="Pope W.H."/>
            <person name="Jacobs-Sera D."/>
            <person name="Hatfull G.F."/>
        </authorList>
    </citation>
    <scope>NUCLEOTIDE SEQUENCE</scope>
</reference>
<dbReference type="Pfam" id="PF16363">
    <property type="entry name" value="GDP_Man_Dehyd"/>
    <property type="match status" value="1"/>
</dbReference>
<keyword evidence="3" id="KW-1185">Reference proteome</keyword>
<dbReference type="Gene3D" id="3.90.25.10">
    <property type="entry name" value="UDP-galactose 4-epimerase, domain 1"/>
    <property type="match status" value="1"/>
</dbReference>
<name>A0A879R2A5_9CAUD</name>
<sequence length="343" mass="39304">MKRALITGGAGFIAHHLIGQILKTTDWEIITLDRLDYSGNLNRLHDLMLSFDPKVRKRVKVVHHDLKAELNPLVRYEIGQVDYILHLAAGSHVDRSIQYPMEFVLDNVVGTCNILEFSRLQNNLERFIYFSTDEVFGPAPDGIKYKENDRYNSTNPYSATKAGGEELAVAYENTYGLPIYITHTMNVFGERQHPEKYIPMCIRRIRDGETVTIHSDSTKTIPGSRHYIHAEDVASAVLFLLNYQGSFEPTWGNAKCPKFNIVGSEELNNLELAQIIAEAQDKELKYELVDFHSSRPGHDLRYALSGDKMKQLGWVPSKSVKERIVEVVKWTLENKRWIKKLNK</sequence>
<accession>A0A879R2A5</accession>
<dbReference type="PANTHER" id="PTHR43000">
    <property type="entry name" value="DTDP-D-GLUCOSE 4,6-DEHYDRATASE-RELATED"/>
    <property type="match status" value="1"/>
</dbReference>
<dbReference type="KEGG" id="vg:77946519"/>
<organism evidence="2 3">
    <name type="scientific">Synechococcus phage S-SRM01</name>
    <dbReference type="NCBI Taxonomy" id="2781608"/>
    <lineage>
        <taxon>Viruses</taxon>
        <taxon>Duplodnaviria</taxon>
        <taxon>Heunggongvirae</taxon>
        <taxon>Uroviricota</taxon>
        <taxon>Caudoviricetes</taxon>
        <taxon>Pantevenvirales</taxon>
        <taxon>Kyanoviridae</taxon>
        <taxon>Serangoonvirus</taxon>
        <taxon>Serangoonvirus essarone</taxon>
    </lineage>
</organism>
<evidence type="ECO:0000313" key="2">
    <source>
        <dbReference type="EMBL" id="QPX48314.1"/>
    </source>
</evidence>
<dbReference type="Proteomes" id="UP000664915">
    <property type="component" value="Segment"/>
</dbReference>
<dbReference type="SUPFAM" id="SSF51735">
    <property type="entry name" value="NAD(P)-binding Rossmann-fold domains"/>
    <property type="match status" value="1"/>
</dbReference>
<dbReference type="GeneID" id="77946519"/>
<evidence type="ECO:0000313" key="3">
    <source>
        <dbReference type="Proteomes" id="UP000664915"/>
    </source>
</evidence>
<proteinExistence type="predicted"/>
<protein>
    <submittedName>
        <fullName evidence="2">Nucleotide-sugar epimerase</fullName>
    </submittedName>
</protein>
<dbReference type="InterPro" id="IPR016040">
    <property type="entry name" value="NAD(P)-bd_dom"/>
</dbReference>
<dbReference type="EMBL" id="MW015081">
    <property type="protein sequence ID" value="QPX48314.1"/>
    <property type="molecule type" value="Genomic_DNA"/>
</dbReference>
<dbReference type="InterPro" id="IPR036291">
    <property type="entry name" value="NAD(P)-bd_dom_sf"/>
</dbReference>